<dbReference type="EMBL" id="CM042010">
    <property type="protein sequence ID" value="KAI3780407.1"/>
    <property type="molecule type" value="Genomic_DNA"/>
</dbReference>
<protein>
    <submittedName>
        <fullName evidence="1">Uncharacterized protein</fullName>
    </submittedName>
</protein>
<comment type="caution">
    <text evidence="1">The sequence shown here is derived from an EMBL/GenBank/DDBJ whole genome shotgun (WGS) entry which is preliminary data.</text>
</comment>
<organism evidence="1 2">
    <name type="scientific">Cichorium intybus</name>
    <name type="common">Chicory</name>
    <dbReference type="NCBI Taxonomy" id="13427"/>
    <lineage>
        <taxon>Eukaryota</taxon>
        <taxon>Viridiplantae</taxon>
        <taxon>Streptophyta</taxon>
        <taxon>Embryophyta</taxon>
        <taxon>Tracheophyta</taxon>
        <taxon>Spermatophyta</taxon>
        <taxon>Magnoliopsida</taxon>
        <taxon>eudicotyledons</taxon>
        <taxon>Gunneridae</taxon>
        <taxon>Pentapetalae</taxon>
        <taxon>asterids</taxon>
        <taxon>campanulids</taxon>
        <taxon>Asterales</taxon>
        <taxon>Asteraceae</taxon>
        <taxon>Cichorioideae</taxon>
        <taxon>Cichorieae</taxon>
        <taxon>Cichoriinae</taxon>
        <taxon>Cichorium</taxon>
    </lineage>
</organism>
<evidence type="ECO:0000313" key="2">
    <source>
        <dbReference type="Proteomes" id="UP001055811"/>
    </source>
</evidence>
<evidence type="ECO:0000313" key="1">
    <source>
        <dbReference type="EMBL" id="KAI3780407.1"/>
    </source>
</evidence>
<accession>A0ACB9GAJ9</accession>
<reference evidence="2" key="1">
    <citation type="journal article" date="2022" name="Mol. Ecol. Resour.">
        <title>The genomes of chicory, endive, great burdock and yacon provide insights into Asteraceae palaeo-polyploidization history and plant inulin production.</title>
        <authorList>
            <person name="Fan W."/>
            <person name="Wang S."/>
            <person name="Wang H."/>
            <person name="Wang A."/>
            <person name="Jiang F."/>
            <person name="Liu H."/>
            <person name="Zhao H."/>
            <person name="Xu D."/>
            <person name="Zhang Y."/>
        </authorList>
    </citation>
    <scope>NUCLEOTIDE SEQUENCE [LARGE SCALE GENOMIC DNA]</scope>
    <source>
        <strain evidence="2">cv. Punajuju</strain>
    </source>
</reference>
<gene>
    <name evidence="1" type="ORF">L2E82_10388</name>
</gene>
<sequence length="226" mass="26264">MLWHRRLGHANAKNLNRLPKNDLVRGLPIKEFITFEKCDNGTEFKNAVLDQFCVEKGVQRQYNVTCIPQQNGVAERRNRTLIDVARTMHCDSKLPMFFWAEAINTACYVQNRVLINKHHMKTPYGIPYGHKPSVAHFRNFGCPCTILHLDATPKFNSKADDCYFVGYAGRTAYRVYNKVTKQIVQSFDVRSLEENETDARVGRDWLFNYAELFKLLHVLFDDVSRT</sequence>
<keyword evidence="2" id="KW-1185">Reference proteome</keyword>
<reference evidence="1 2" key="2">
    <citation type="journal article" date="2022" name="Mol. Ecol. Resour.">
        <title>The genomes of chicory, endive, great burdock and yacon provide insights into Asteraceae paleo-polyploidization history and plant inulin production.</title>
        <authorList>
            <person name="Fan W."/>
            <person name="Wang S."/>
            <person name="Wang H."/>
            <person name="Wang A."/>
            <person name="Jiang F."/>
            <person name="Liu H."/>
            <person name="Zhao H."/>
            <person name="Xu D."/>
            <person name="Zhang Y."/>
        </authorList>
    </citation>
    <scope>NUCLEOTIDE SEQUENCE [LARGE SCALE GENOMIC DNA]</scope>
    <source>
        <strain evidence="2">cv. Punajuju</strain>
        <tissue evidence="1">Leaves</tissue>
    </source>
</reference>
<name>A0ACB9GAJ9_CICIN</name>
<dbReference type="Proteomes" id="UP001055811">
    <property type="component" value="Linkage Group LG02"/>
</dbReference>
<proteinExistence type="predicted"/>